<name>A0A139ASP4_GONPJ</name>
<dbReference type="Proteomes" id="UP000070544">
    <property type="component" value="Unassembled WGS sequence"/>
</dbReference>
<proteinExistence type="predicted"/>
<organism evidence="1 2">
    <name type="scientific">Gonapodya prolifera (strain JEL478)</name>
    <name type="common">Monoblepharis prolifera</name>
    <dbReference type="NCBI Taxonomy" id="1344416"/>
    <lineage>
        <taxon>Eukaryota</taxon>
        <taxon>Fungi</taxon>
        <taxon>Fungi incertae sedis</taxon>
        <taxon>Chytridiomycota</taxon>
        <taxon>Chytridiomycota incertae sedis</taxon>
        <taxon>Monoblepharidomycetes</taxon>
        <taxon>Monoblepharidales</taxon>
        <taxon>Gonapodyaceae</taxon>
        <taxon>Gonapodya</taxon>
    </lineage>
</organism>
<dbReference type="InterPro" id="IPR019320">
    <property type="entry name" value="BORCS8"/>
</dbReference>
<dbReference type="Pfam" id="PF10167">
    <property type="entry name" value="BORCS8"/>
    <property type="match status" value="1"/>
</dbReference>
<keyword evidence="2" id="KW-1185">Reference proteome</keyword>
<accession>A0A139ASP4</accession>
<dbReference type="EMBL" id="KQ965737">
    <property type="protein sequence ID" value="KXS19761.1"/>
    <property type="molecule type" value="Genomic_DNA"/>
</dbReference>
<protein>
    <submittedName>
        <fullName evidence="1">Uncharacterized protein</fullName>
    </submittedName>
</protein>
<reference evidence="1 2" key="1">
    <citation type="journal article" date="2015" name="Genome Biol. Evol.">
        <title>Phylogenomic analyses indicate that early fungi evolved digesting cell walls of algal ancestors of land plants.</title>
        <authorList>
            <person name="Chang Y."/>
            <person name="Wang S."/>
            <person name="Sekimoto S."/>
            <person name="Aerts A.L."/>
            <person name="Choi C."/>
            <person name="Clum A."/>
            <person name="LaButti K.M."/>
            <person name="Lindquist E.A."/>
            <person name="Yee Ngan C."/>
            <person name="Ohm R.A."/>
            <person name="Salamov A.A."/>
            <person name="Grigoriev I.V."/>
            <person name="Spatafora J.W."/>
            <person name="Berbee M.L."/>
        </authorList>
    </citation>
    <scope>NUCLEOTIDE SEQUENCE [LARGE SCALE GENOMIC DNA]</scope>
    <source>
        <strain evidence="1 2">JEL478</strain>
    </source>
</reference>
<sequence length="107" mass="12045">MDQSSKTRTQKAVSHLSSLTGALVNEPTVGLHRVREHGLRTIPELVRLKDDLVQTSTKLENVASILKDTAQTVDDMRGVSSFKDMANMADRARESLREYEFKAWLES</sequence>
<gene>
    <name evidence="1" type="ORF">M427DRAFT_152247</name>
</gene>
<evidence type="ECO:0000313" key="1">
    <source>
        <dbReference type="EMBL" id="KXS19761.1"/>
    </source>
</evidence>
<dbReference type="AlphaFoldDB" id="A0A139ASP4"/>
<dbReference type="OrthoDB" id="19830at2759"/>
<evidence type="ECO:0000313" key="2">
    <source>
        <dbReference type="Proteomes" id="UP000070544"/>
    </source>
</evidence>